<dbReference type="PANTHER" id="PTHR48098:SF1">
    <property type="entry name" value="DIACYLGLYCEROL ACYLTRANSFERASE_MYCOLYLTRANSFERASE AG85A"/>
    <property type="match status" value="1"/>
</dbReference>
<proteinExistence type="predicted"/>
<gene>
    <name evidence="1" type="ORF">RM844_13355</name>
</gene>
<keyword evidence="1" id="KW-0378">Hydrolase</keyword>
<dbReference type="PANTHER" id="PTHR48098">
    <property type="entry name" value="ENTEROCHELIN ESTERASE-RELATED"/>
    <property type="match status" value="1"/>
</dbReference>
<dbReference type="RefSeq" id="WP_311667332.1">
    <property type="nucleotide sequence ID" value="NZ_JAVREO010000007.1"/>
</dbReference>
<accession>A0ABU2JQM1</accession>
<organism evidence="1 2">
    <name type="scientific">Streptomyces chisholmiae</name>
    <dbReference type="NCBI Taxonomy" id="3075540"/>
    <lineage>
        <taxon>Bacteria</taxon>
        <taxon>Bacillati</taxon>
        <taxon>Actinomycetota</taxon>
        <taxon>Actinomycetes</taxon>
        <taxon>Kitasatosporales</taxon>
        <taxon>Streptomycetaceae</taxon>
        <taxon>Streptomyces</taxon>
    </lineage>
</organism>
<dbReference type="SUPFAM" id="SSF53474">
    <property type="entry name" value="alpha/beta-Hydrolases"/>
    <property type="match status" value="1"/>
</dbReference>
<comment type="caution">
    <text evidence="1">The sequence shown here is derived from an EMBL/GenBank/DDBJ whole genome shotgun (WGS) entry which is preliminary data.</text>
</comment>
<evidence type="ECO:0000313" key="2">
    <source>
        <dbReference type="Proteomes" id="UP001183410"/>
    </source>
</evidence>
<dbReference type="InterPro" id="IPR029058">
    <property type="entry name" value="AB_hydrolase_fold"/>
</dbReference>
<protein>
    <submittedName>
        <fullName evidence="1">Alpha/beta hydrolase-fold protein</fullName>
    </submittedName>
</protein>
<dbReference type="InterPro" id="IPR000801">
    <property type="entry name" value="Esterase-like"/>
</dbReference>
<dbReference type="Pfam" id="PF00756">
    <property type="entry name" value="Esterase"/>
    <property type="match status" value="1"/>
</dbReference>
<reference evidence="2" key="1">
    <citation type="submission" date="2023-07" db="EMBL/GenBank/DDBJ databases">
        <title>30 novel species of actinomycetes from the DSMZ collection.</title>
        <authorList>
            <person name="Nouioui I."/>
        </authorList>
    </citation>
    <scope>NUCLEOTIDE SEQUENCE [LARGE SCALE GENOMIC DNA]</scope>
    <source>
        <strain evidence="2">DSM 44915</strain>
    </source>
</reference>
<sequence>MALTMTKLLCSFRSEVLELGTSMTVLLPDSPVPVDGYPTLFLLHGLSDDDSMWTRMTSLERYARERDLAVVMPQVHRSYYTDEAHGGDYWTYLTEEVLATARRLFRLSERRSDTFVAGLSMGGYGAFKWALRHPELFAAAASMSGAMGVAQRTAPDATGPLESRLWDKIFDRRSAVGTEDDLMWLVRQAPSRAVAPPDLFLCCGVQDPLYEENVLFCGTAREAGVDVTSVFDEGAHEWSYWDHHLRTILEWLPEPRA</sequence>
<keyword evidence="2" id="KW-1185">Reference proteome</keyword>
<dbReference type="InterPro" id="IPR050583">
    <property type="entry name" value="Mycobacterial_A85_antigen"/>
</dbReference>
<dbReference type="Gene3D" id="3.40.50.1820">
    <property type="entry name" value="alpha/beta hydrolase"/>
    <property type="match status" value="1"/>
</dbReference>
<evidence type="ECO:0000313" key="1">
    <source>
        <dbReference type="EMBL" id="MDT0267273.1"/>
    </source>
</evidence>
<dbReference type="Proteomes" id="UP001183410">
    <property type="component" value="Unassembled WGS sequence"/>
</dbReference>
<dbReference type="GO" id="GO:0016787">
    <property type="term" value="F:hydrolase activity"/>
    <property type="evidence" value="ECO:0007669"/>
    <property type="project" value="UniProtKB-KW"/>
</dbReference>
<dbReference type="EMBL" id="JAVREO010000007">
    <property type="protein sequence ID" value="MDT0267273.1"/>
    <property type="molecule type" value="Genomic_DNA"/>
</dbReference>
<name>A0ABU2JQM1_9ACTN</name>